<evidence type="ECO:0008006" key="5">
    <source>
        <dbReference type="Google" id="ProtNLM"/>
    </source>
</evidence>
<name>A0A7X3LIN6_9BACL</name>
<dbReference type="SUPFAM" id="SSF49785">
    <property type="entry name" value="Galactose-binding domain-like"/>
    <property type="match status" value="1"/>
</dbReference>
<dbReference type="InterPro" id="IPR036439">
    <property type="entry name" value="Dockerin_dom_sf"/>
</dbReference>
<dbReference type="InterPro" id="IPR016134">
    <property type="entry name" value="Dockerin_dom"/>
</dbReference>
<dbReference type="PROSITE" id="PS51766">
    <property type="entry name" value="DOCKERIN"/>
    <property type="match status" value="1"/>
</dbReference>
<dbReference type="Gene3D" id="1.50.10.10">
    <property type="match status" value="1"/>
</dbReference>
<evidence type="ECO:0000259" key="2">
    <source>
        <dbReference type="PROSITE" id="PS51766"/>
    </source>
</evidence>
<dbReference type="GO" id="GO:0030246">
    <property type="term" value="F:carbohydrate binding"/>
    <property type="evidence" value="ECO:0007669"/>
    <property type="project" value="InterPro"/>
</dbReference>
<sequence>MNAVVRPLLSRTAVLLSVVMALSLLTSALVPEGGRVGTIVYAETAPGARDTGPLSLWYTQPATDWETQALPIGNGYMGGMVFGGVAQERIQFNEKTLWSGGPGADSNYKYGIKDGAQTSVDQIRQLLQQGKVNEAKSLLGQITGVMGANDSSFGAYQAFGDIYLDFDKSASCTVTASSDNPAYGEGIGKLTDGSVDSKWYSGDGKPPFWVQWEYGTAKVVNGYSMTSANDVPNRDPRNWTLKGSNDGTQWTVLDTRTNEEFDSRKMKKSYSFSNTAAYKFYKFDLESKGGTQIQLSEMQLFGAEGEQQPVSDYKRELSLNDATARVSYTQNNVRYKREYFLSYPDKAMVMRLTTAGGQPLSFDVRLTGAQPSNTVAAQGNDTLVLSGLVPSNKMAYEAQLKVKAEGGTVTSGDKKLSINGASSVTILMTAATDYANAYPTYKSTKTPKEVVTANINAAGAKTYEQLRTAHLADYQNLFERVSLDLGGQAGSIPTNELLNQYKSGASEAEKRSLESLFFQYGRYLLIASSREGSLPANLQGVWNQVNNPPWNSDYHTNINIQMNYWPSEVVNLAETDIPYIDYIDSLRAPGRETAQRHHGMQGDGWVVHTVNNPFGYTAPGSDFYWGWSPAANAFMSEQVWDHYAFSGNKELLQNKLYPIIKEAAQFWLKYLVTDSDDTLVSSPSYSPEQGDVGIGVSYDQELVWQLFTQFIQASETLGIDASMRAEVAEKKSKLSLPKVGRWGQVQEWKNDIDDPNNQHRHISNLIGLYPGTLINPVDTPDLFAAAKVTMNARGDGATGWSKANKINLWARLLDGDRALKLIGEQLKGSTLQNLFDTHPPFQIDGNFGATSGIAEMLLQSHTGSIDLLPAMPAAWSDGNVKGLVARGAFEVDMNWAGSKLTGAVLTSKKGNTAKVRNKNMVLFNNLKVTRLSTGETVPYTKNGETIEFATAAGEKYRIAPSDQPPVTPVKVDDRDAAIVYSGTWNRYNSPEDYQGTETYSNQTGATAEFAFTGTEIRYVSAKQRNHGKIDVYIDGALAAENIDAYDPTTKKQQLLFEKKNLAPGSHTIKIVVKGTKNSSSLDTIAMVDYFEYVPSQGGPVLGQATATLNAPESVNSGESFAAKIGFSSLSVAMFAQDIRVEFNPSTFEFISAQSLHEGVQILKTNQEGDGKLRLIAASQGAGHEVSGNAQVMDLTFKAKEVGTATAGSIAITEALLGNAEGIETQAAAADIRVNVEPGSGPGPGTSGDLNGDGKISIGDLGIVAAHYGKDSASPDWLQIKRADVNGDGRIDLLDLAAVARQMSI</sequence>
<dbReference type="InterPro" id="IPR018247">
    <property type="entry name" value="EF_Hand_1_Ca_BS"/>
</dbReference>
<dbReference type="InterPro" id="IPR000421">
    <property type="entry name" value="FA58C"/>
</dbReference>
<dbReference type="InterPro" id="IPR002105">
    <property type="entry name" value="Dockerin_1_rpt"/>
</dbReference>
<dbReference type="InterPro" id="IPR049053">
    <property type="entry name" value="AFCA-like_C"/>
</dbReference>
<dbReference type="InterPro" id="IPR054363">
    <property type="entry name" value="GH95_cat"/>
</dbReference>
<dbReference type="RefSeq" id="WP_160498386.1">
    <property type="nucleotide sequence ID" value="NZ_WUBI01000002.1"/>
</dbReference>
<dbReference type="InterPro" id="IPR002102">
    <property type="entry name" value="Cohesin_dom"/>
</dbReference>
<dbReference type="Gene3D" id="1.10.1330.10">
    <property type="entry name" value="Dockerin domain"/>
    <property type="match status" value="1"/>
</dbReference>
<gene>
    <name evidence="3" type="ORF">GRF59_14200</name>
</gene>
<dbReference type="InterPro" id="IPR027414">
    <property type="entry name" value="GH95_N_dom"/>
</dbReference>
<dbReference type="Pfam" id="PF14498">
    <property type="entry name" value="Glyco_hyd_65N_2"/>
    <property type="match status" value="2"/>
</dbReference>
<dbReference type="Pfam" id="PF00963">
    <property type="entry name" value="Cohesin"/>
    <property type="match status" value="1"/>
</dbReference>
<dbReference type="PROSITE" id="PS00018">
    <property type="entry name" value="EF_HAND_1"/>
    <property type="match status" value="2"/>
</dbReference>
<dbReference type="SUPFAM" id="SSF48208">
    <property type="entry name" value="Six-hairpin glycosidases"/>
    <property type="match status" value="1"/>
</dbReference>
<dbReference type="EMBL" id="WUBI01000002">
    <property type="protein sequence ID" value="MWV44768.1"/>
    <property type="molecule type" value="Genomic_DNA"/>
</dbReference>
<comment type="caution">
    <text evidence="3">The sequence shown here is derived from an EMBL/GenBank/DDBJ whole genome shotgun (WGS) entry which is preliminary data.</text>
</comment>
<dbReference type="PROSITE" id="PS50022">
    <property type="entry name" value="FA58C_3"/>
    <property type="match status" value="1"/>
</dbReference>
<dbReference type="Pfam" id="PF22124">
    <property type="entry name" value="Glyco_hydro_95_cat"/>
    <property type="match status" value="1"/>
</dbReference>
<feature type="domain" description="Dockerin" evidence="2">
    <location>
        <begin position="1242"/>
        <end position="1304"/>
    </location>
</feature>
<dbReference type="GO" id="GO:0000272">
    <property type="term" value="P:polysaccharide catabolic process"/>
    <property type="evidence" value="ECO:0007669"/>
    <property type="project" value="InterPro"/>
</dbReference>
<dbReference type="SUPFAM" id="SSF63446">
    <property type="entry name" value="Type I dockerin domain"/>
    <property type="match status" value="1"/>
</dbReference>
<dbReference type="Pfam" id="PF00404">
    <property type="entry name" value="Dockerin_1"/>
    <property type="match status" value="1"/>
</dbReference>
<dbReference type="PROSITE" id="PS00448">
    <property type="entry name" value="CLOS_CELLULOSOME_RPT"/>
    <property type="match status" value="1"/>
</dbReference>
<dbReference type="Pfam" id="PF00754">
    <property type="entry name" value="F5_F8_type_C"/>
    <property type="match status" value="1"/>
</dbReference>
<accession>A0A7X3LIN6</accession>
<dbReference type="Pfam" id="PF21307">
    <property type="entry name" value="Glyco_hydro_95_C"/>
    <property type="match status" value="1"/>
</dbReference>
<organism evidence="3 4">
    <name type="scientific">Paenibacillus dendrobii</name>
    <dbReference type="NCBI Taxonomy" id="2691084"/>
    <lineage>
        <taxon>Bacteria</taxon>
        <taxon>Bacillati</taxon>
        <taxon>Bacillota</taxon>
        <taxon>Bacilli</taxon>
        <taxon>Bacillales</taxon>
        <taxon>Paenibacillaceae</taxon>
        <taxon>Paenibacillus</taxon>
    </lineage>
</organism>
<dbReference type="CDD" id="cd14254">
    <property type="entry name" value="Dockerin_II"/>
    <property type="match status" value="1"/>
</dbReference>
<dbReference type="InterPro" id="IPR008965">
    <property type="entry name" value="CBM2/CBM3_carb-bd_dom_sf"/>
</dbReference>
<dbReference type="GO" id="GO:0004560">
    <property type="term" value="F:alpha-L-fucosidase activity"/>
    <property type="evidence" value="ECO:0007669"/>
    <property type="project" value="TreeGrafter"/>
</dbReference>
<dbReference type="InterPro" id="IPR012341">
    <property type="entry name" value="6hp_glycosidase-like_sf"/>
</dbReference>
<reference evidence="3 4" key="1">
    <citation type="submission" date="2019-12" db="EMBL/GenBank/DDBJ databases">
        <title>Paenibacillus sp. nov., an endophytic bacterium isolated from the stem of Dendrobium.</title>
        <authorList>
            <person name="Zhao R."/>
        </authorList>
    </citation>
    <scope>NUCLEOTIDE SEQUENCE [LARGE SCALE GENOMIC DNA]</scope>
    <source>
        <strain evidence="3 4">HJL G12</strain>
    </source>
</reference>
<dbReference type="PANTHER" id="PTHR31084:SF19">
    <property type="entry name" value="GLYCOSYL HYDROLASE FAMILY 95 N-TERMINAL DOMAIN-CONTAINING PROTEIN"/>
    <property type="match status" value="1"/>
</dbReference>
<evidence type="ECO:0000259" key="1">
    <source>
        <dbReference type="PROSITE" id="PS50022"/>
    </source>
</evidence>
<dbReference type="PANTHER" id="PTHR31084">
    <property type="entry name" value="ALPHA-L-FUCOSIDASE 2"/>
    <property type="match status" value="1"/>
</dbReference>
<dbReference type="Gene3D" id="2.60.40.680">
    <property type="match status" value="1"/>
</dbReference>
<dbReference type="Proteomes" id="UP000460318">
    <property type="component" value="Unassembled WGS sequence"/>
</dbReference>
<evidence type="ECO:0000313" key="3">
    <source>
        <dbReference type="EMBL" id="MWV44768.1"/>
    </source>
</evidence>
<dbReference type="InterPro" id="IPR008928">
    <property type="entry name" value="6-hairpin_glycosidase_sf"/>
</dbReference>
<protein>
    <recommendedName>
        <fullName evidence="5">Dockerin domain-containing protein</fullName>
    </recommendedName>
</protein>
<proteinExistence type="predicted"/>
<keyword evidence="4" id="KW-1185">Reference proteome</keyword>
<dbReference type="SUPFAM" id="SSF49384">
    <property type="entry name" value="Carbohydrate-binding domain"/>
    <property type="match status" value="1"/>
</dbReference>
<feature type="domain" description="F5/8 type C" evidence="1">
    <location>
        <begin position="159"/>
        <end position="303"/>
    </location>
</feature>
<evidence type="ECO:0000313" key="4">
    <source>
        <dbReference type="Proteomes" id="UP000460318"/>
    </source>
</evidence>
<dbReference type="CDD" id="cd08547">
    <property type="entry name" value="Type_II_cohesin"/>
    <property type="match status" value="1"/>
</dbReference>
<dbReference type="Gene3D" id="2.70.98.50">
    <property type="entry name" value="putative glycoside hydrolase family protein from bacillus halodurans"/>
    <property type="match status" value="1"/>
</dbReference>
<dbReference type="InterPro" id="IPR008979">
    <property type="entry name" value="Galactose-bd-like_sf"/>
</dbReference>
<dbReference type="Gene3D" id="2.60.120.260">
    <property type="entry name" value="Galactose-binding domain-like"/>
    <property type="match status" value="2"/>
</dbReference>